<dbReference type="EMBL" id="FQUH01000014">
    <property type="protein sequence ID" value="SHF66253.1"/>
    <property type="molecule type" value="Genomic_DNA"/>
</dbReference>
<keyword evidence="2" id="KW-0238">DNA-binding</keyword>
<keyword evidence="6" id="KW-1185">Reference proteome</keyword>
<dbReference type="GO" id="GO:0000976">
    <property type="term" value="F:transcription cis-regulatory region binding"/>
    <property type="evidence" value="ECO:0007669"/>
    <property type="project" value="TreeGrafter"/>
</dbReference>
<dbReference type="CDD" id="cd01392">
    <property type="entry name" value="HTH_LacI"/>
    <property type="match status" value="1"/>
</dbReference>
<dbReference type="Pfam" id="PF13377">
    <property type="entry name" value="Peripla_BP_3"/>
    <property type="match status" value="1"/>
</dbReference>
<evidence type="ECO:0000259" key="4">
    <source>
        <dbReference type="PROSITE" id="PS50932"/>
    </source>
</evidence>
<dbReference type="Gene3D" id="1.10.260.40">
    <property type="entry name" value="lambda repressor-like DNA-binding domains"/>
    <property type="match status" value="1"/>
</dbReference>
<dbReference type="InterPro" id="IPR000843">
    <property type="entry name" value="HTH_LacI"/>
</dbReference>
<dbReference type="PANTHER" id="PTHR30146">
    <property type="entry name" value="LACI-RELATED TRANSCRIPTIONAL REPRESSOR"/>
    <property type="match status" value="1"/>
</dbReference>
<dbReference type="SUPFAM" id="SSF53822">
    <property type="entry name" value="Periplasmic binding protein-like I"/>
    <property type="match status" value="1"/>
</dbReference>
<dbReference type="Gene3D" id="3.40.50.2300">
    <property type="match status" value="2"/>
</dbReference>
<dbReference type="NCBIfam" id="TIGR02405">
    <property type="entry name" value="trehalos_R_Ecol"/>
    <property type="match status" value="1"/>
</dbReference>
<evidence type="ECO:0000256" key="2">
    <source>
        <dbReference type="ARBA" id="ARBA00023125"/>
    </source>
</evidence>
<dbReference type="SMART" id="SM00354">
    <property type="entry name" value="HTH_LACI"/>
    <property type="match status" value="1"/>
</dbReference>
<dbReference type="PROSITE" id="PS50932">
    <property type="entry name" value="HTH_LACI_2"/>
    <property type="match status" value="1"/>
</dbReference>
<gene>
    <name evidence="5" type="ORF">SAMN02745781_02869</name>
</gene>
<evidence type="ECO:0000313" key="6">
    <source>
        <dbReference type="Proteomes" id="UP000184159"/>
    </source>
</evidence>
<keyword evidence="3" id="KW-0804">Transcription</keyword>
<reference evidence="6" key="1">
    <citation type="submission" date="2016-11" db="EMBL/GenBank/DDBJ databases">
        <authorList>
            <person name="Varghese N."/>
            <person name="Submissions S."/>
        </authorList>
    </citation>
    <scope>NUCLEOTIDE SEQUENCE [LARGE SCALE GENOMIC DNA]</scope>
    <source>
        <strain evidence="6">DSM 21264</strain>
    </source>
</reference>
<dbReference type="SUPFAM" id="SSF47413">
    <property type="entry name" value="lambda repressor-like DNA-binding domains"/>
    <property type="match status" value="1"/>
</dbReference>
<keyword evidence="1" id="KW-0805">Transcription regulation</keyword>
<dbReference type="InterPro" id="IPR012771">
    <property type="entry name" value="Trehalos_R_gpbac"/>
</dbReference>
<sequence length="317" mass="35073">MNHKKLTILDVARLAGVGKSTVSRVLTQDERVSPETRAKVLEVIENSGYSPSKSAQSMRGGSQKVVGIIISRLESSSESRVVSQILSVLYQRGFDVVIMESQFSHEKTAEHLSVLAKRHVDGVIVFGFSGLDLSVLQAWQYKSVVFAMESEQISTINYDNSQMIWSCLDYLSQQSLSDIAFIGVDPADKTTGQQRLDAYCQWCKQSGMAPNYQTGQLSFDSAYTLVDRVMHESLQAIVCASDSIAMGVMKRLQELSREDIVVTSVGRSELLSFLFPDIYSVDPGYEAAGQQAAELLIEHIEGQKTIRHLVLSPHPTK</sequence>
<dbReference type="CDD" id="cd01542">
    <property type="entry name" value="PBP1_TreR-like"/>
    <property type="match status" value="1"/>
</dbReference>
<dbReference type="Proteomes" id="UP000184159">
    <property type="component" value="Unassembled WGS sequence"/>
</dbReference>
<proteinExistence type="predicted"/>
<accession>A0A1M5DGV3</accession>
<evidence type="ECO:0000256" key="1">
    <source>
        <dbReference type="ARBA" id="ARBA00023015"/>
    </source>
</evidence>
<name>A0A1M5DGV3_VIBGA</name>
<feature type="domain" description="HTH lacI-type" evidence="4">
    <location>
        <begin position="6"/>
        <end position="60"/>
    </location>
</feature>
<evidence type="ECO:0000256" key="3">
    <source>
        <dbReference type="ARBA" id="ARBA00023163"/>
    </source>
</evidence>
<dbReference type="AlphaFoldDB" id="A0A1M5DGV3"/>
<dbReference type="InterPro" id="IPR010982">
    <property type="entry name" value="Lambda_DNA-bd_dom_sf"/>
</dbReference>
<protein>
    <submittedName>
        <fullName evidence="5">Transcriptional regulator, LacI family</fullName>
    </submittedName>
</protein>
<dbReference type="GO" id="GO:0003700">
    <property type="term" value="F:DNA-binding transcription factor activity"/>
    <property type="evidence" value="ECO:0007669"/>
    <property type="project" value="TreeGrafter"/>
</dbReference>
<dbReference type="Pfam" id="PF00356">
    <property type="entry name" value="LacI"/>
    <property type="match status" value="1"/>
</dbReference>
<dbReference type="PROSITE" id="PS00356">
    <property type="entry name" value="HTH_LACI_1"/>
    <property type="match status" value="1"/>
</dbReference>
<dbReference type="PANTHER" id="PTHR30146:SF146">
    <property type="entry name" value="HTH-TYPE TRANSCRIPTIONAL REGULATOR TRER"/>
    <property type="match status" value="1"/>
</dbReference>
<dbReference type="RefSeq" id="WP_072960745.1">
    <property type="nucleotide sequence ID" value="NZ_FQUH01000014.1"/>
</dbReference>
<dbReference type="GO" id="GO:0045892">
    <property type="term" value="P:negative regulation of DNA-templated transcription"/>
    <property type="evidence" value="ECO:0007669"/>
    <property type="project" value="InterPro"/>
</dbReference>
<evidence type="ECO:0000313" key="5">
    <source>
        <dbReference type="EMBL" id="SHF66253.1"/>
    </source>
</evidence>
<dbReference type="GO" id="GO:0005991">
    <property type="term" value="P:trehalose metabolic process"/>
    <property type="evidence" value="ECO:0007669"/>
    <property type="project" value="InterPro"/>
</dbReference>
<organism evidence="5 6">
    <name type="scientific">Vibrio gazogenes DSM 21264 = NBRC 103151</name>
    <dbReference type="NCBI Taxonomy" id="1123492"/>
    <lineage>
        <taxon>Bacteria</taxon>
        <taxon>Pseudomonadati</taxon>
        <taxon>Pseudomonadota</taxon>
        <taxon>Gammaproteobacteria</taxon>
        <taxon>Vibrionales</taxon>
        <taxon>Vibrionaceae</taxon>
        <taxon>Vibrio</taxon>
    </lineage>
</organism>
<dbReference type="InterPro" id="IPR046335">
    <property type="entry name" value="LacI/GalR-like_sensor"/>
</dbReference>
<dbReference type="InterPro" id="IPR028082">
    <property type="entry name" value="Peripla_BP_I"/>
</dbReference>